<evidence type="ECO:0000256" key="1">
    <source>
        <dbReference type="SAM" id="MobiDB-lite"/>
    </source>
</evidence>
<gene>
    <name evidence="2" type="ORF">PlAlph_0300</name>
</gene>
<evidence type="ECO:0000313" key="2">
    <source>
        <dbReference type="EMBL" id="QIM10276.1"/>
    </source>
</evidence>
<accession>A0A6G8F213</accession>
<name>A0A6G8F213_9PROT</name>
<dbReference type="AlphaFoldDB" id="A0A6G8F213"/>
<proteinExistence type="predicted"/>
<feature type="region of interest" description="Disordered" evidence="1">
    <location>
        <begin position="1"/>
        <end position="27"/>
    </location>
</feature>
<sequence length="305" mass="35090">MSESDDIISKLTSDIPDNSKVELSKNSSEDDFNALLDSFIQSELANIEEEKENTRVLLEEPEPKPIAPNTSDEEVADSLDLSEQKLYTAYRNYVEAIEAISREYEVKTPTFHIKAQVLYPRYTPGLGNLISIDVLQGWDVMFEAFPNDIIKIQPHASDEELLDFAEQHTDENLQMAVVSYVEILFEIEGCEIAYEKRLLEFEHRKIEQEIIEEHRRRGQKARKYIEAIEKKRFPINAERLITNYFKVAAKDPDGSFEALTNNPAIFAPIEIDKIKPSFFGMIKPSPRSGMIINRKIGEFLKKLKV</sequence>
<organism evidence="2">
    <name type="scientific">uncultured Alphaproteobacteria bacterium</name>
    <dbReference type="NCBI Taxonomy" id="91750"/>
    <lineage>
        <taxon>Bacteria</taxon>
        <taxon>Pseudomonadati</taxon>
        <taxon>Pseudomonadota</taxon>
        <taxon>Alphaproteobacteria</taxon>
        <taxon>environmental samples</taxon>
    </lineage>
</organism>
<protein>
    <submittedName>
        <fullName evidence="2">Uncharacterized protein</fullName>
    </submittedName>
</protein>
<reference evidence="2" key="1">
    <citation type="journal article" date="2020" name="J. ISSAAS">
        <title>Lactobacilli and other gastrointestinal microbiota of Peromyscus leucopus, reservoir host for agents of Lyme disease and other zoonoses in North America.</title>
        <authorList>
            <person name="Milovic A."/>
            <person name="Bassam K."/>
            <person name="Shao H."/>
            <person name="Chatzistamou I."/>
            <person name="Tufts D.M."/>
            <person name="Diuk-Wasser M."/>
            <person name="Barbour A.G."/>
        </authorList>
    </citation>
    <scope>NUCLEOTIDE SEQUENCE</scope>
    <source>
        <strain evidence="2">LL90</strain>
    </source>
</reference>
<dbReference type="EMBL" id="MN990728">
    <property type="protein sequence ID" value="QIM10276.1"/>
    <property type="molecule type" value="Genomic_DNA"/>
</dbReference>